<organism evidence="1 2">
    <name type="scientific">Populus alba</name>
    <name type="common">White poplar</name>
    <dbReference type="NCBI Taxonomy" id="43335"/>
    <lineage>
        <taxon>Eukaryota</taxon>
        <taxon>Viridiplantae</taxon>
        <taxon>Streptophyta</taxon>
        <taxon>Embryophyta</taxon>
        <taxon>Tracheophyta</taxon>
        <taxon>Spermatophyta</taxon>
        <taxon>Magnoliopsida</taxon>
        <taxon>eudicotyledons</taxon>
        <taxon>Gunneridae</taxon>
        <taxon>Pentapetalae</taxon>
        <taxon>rosids</taxon>
        <taxon>fabids</taxon>
        <taxon>Malpighiales</taxon>
        <taxon>Salicaceae</taxon>
        <taxon>Saliceae</taxon>
        <taxon>Populus</taxon>
    </lineage>
</organism>
<accession>A0ACC4AWZ8</accession>
<evidence type="ECO:0000313" key="2">
    <source>
        <dbReference type="Proteomes" id="UP000309997"/>
    </source>
</evidence>
<sequence>MGSRGAGGAANDSHLWRKRQELVVLVVGDLKKLMYPQRGERTAPAVHPFCKKTADGEDLKCKCFLSQWSNKNIVVRPENSNVFFSFVLKDRKSKSSSPSLGSTKYAGVSTAKSIQSTIQAHMQENPIPSLAAL</sequence>
<dbReference type="Proteomes" id="UP000309997">
    <property type="component" value="Unassembled WGS sequence"/>
</dbReference>
<dbReference type="EMBL" id="RCHU02000015">
    <property type="protein sequence ID" value="KAL3570760.1"/>
    <property type="molecule type" value="Genomic_DNA"/>
</dbReference>
<name>A0ACC4AWZ8_POPAL</name>
<comment type="caution">
    <text evidence="1">The sequence shown here is derived from an EMBL/GenBank/DDBJ whole genome shotgun (WGS) entry which is preliminary data.</text>
</comment>
<gene>
    <name evidence="1" type="ORF">D5086_028009</name>
</gene>
<protein>
    <submittedName>
        <fullName evidence="1">Uncharacterized protein</fullName>
    </submittedName>
</protein>
<evidence type="ECO:0000313" key="1">
    <source>
        <dbReference type="EMBL" id="KAL3570760.1"/>
    </source>
</evidence>
<keyword evidence="2" id="KW-1185">Reference proteome</keyword>
<proteinExistence type="predicted"/>
<reference evidence="1 2" key="1">
    <citation type="journal article" date="2024" name="Plant Biotechnol. J.">
        <title>Genome and CRISPR/Cas9 system of a widespread forest tree (Populus alba) in the world.</title>
        <authorList>
            <person name="Liu Y.J."/>
            <person name="Jiang P.F."/>
            <person name="Han X.M."/>
            <person name="Li X.Y."/>
            <person name="Wang H.M."/>
            <person name="Wang Y.J."/>
            <person name="Wang X.X."/>
            <person name="Zeng Q.Y."/>
        </authorList>
    </citation>
    <scope>NUCLEOTIDE SEQUENCE [LARGE SCALE GENOMIC DNA]</scope>
    <source>
        <strain evidence="2">cv. PAL-ZL1</strain>
    </source>
</reference>